<gene>
    <name evidence="2" type="ORF">F2Q69_00030898</name>
</gene>
<proteinExistence type="predicted"/>
<sequence>MPIRRKISSTKKTSKRGTSRGSSSEDVHDEILVLKVEFVPHSIDPAENAAWWTARYGLITPPIEKSFPVMSHRSVERGAPSRSTSDFLQTVRSFYRIPDMVEFRIPHRGESADSPPDSYFTCYESFVVRCRLWFPIPEVIVCVLDHFEVSISQLSPTSLQHLIGVVILSYEHGLSLTTDHFEALFRLQLVSKPDNYRLVPRNHMSMSSKKKTSKRGTYRGSSSEDVHDEILVPKVVFVPHSIDPAKMRHGGQRDMSFYRIPDTVEFRIPRRGESADSPPDGYFICYESFMVCCRLWFPIPEVIIRVLDRFEVSISQLNPTSLQHLIGVVILSYEHGLSLTTDHFEVPFRLQLVSKPDTYRLVPRNHMSVIKGFTSNFNLWKKFFFFVRISAAFRCSGVNRMMTSFTPKRVRKALRLVCPDFEGGVGTDSDPGSDGPAPCDDPAGETNVRSPKGKGIDLGDIDFSVEDSILPGRDPDLAYGDSSGTSEAPIPDFDDFFAGLPSFFDPPSSVDEMGRSKIVVEGSRIINGMSGKKKTSKRGTSRGSSSEDVHDEILVPKVEFVPHSKDPAKNAAWWTARYGSITPPIEKSFPVMSHRSVERGGGRAEALVTFFRPSSRSTEFQTRWNFALIVVGKAPIVFRTVISLVKSYSWGAALNPTSLQHLIGVVILSYEHGLSLTTEHFEALFRLQFVSKPDNYRLVPQNHMSVIKWFTSNFNLWKKFFFFVCISDASVEESCILLFRSKPNDGPFINSLPPFPEDTVEMRDLFRNGGVGTDSYSGSDGPAPCDDPAEETTVRSPKGKGIDLGDIDFSVDDYILPGWDPDIAYGDGSGTSEAPIPDFEDFFARLPSCFDPPSSVDEMGRSNIIAEGSRIINGGLNLRGSALEASHRESMVYHFKAEKAEKDLARMQNEILERDSKLAKDHKKVVLRAQRKDRREVVEVMRNRASQFKTEYGNLKDVYSLVGDFRECHGSVGTLLKTQADDFVFEEEMRYMKDGMKDHAHAEALIPPIDGRIQGFWDPIPISPDTEEVATEVAGDDEEVNYPADAFGASLSGNFNFDL</sequence>
<evidence type="ECO:0000313" key="3">
    <source>
        <dbReference type="Proteomes" id="UP000712600"/>
    </source>
</evidence>
<dbReference type="PANTHER" id="PTHR31099">
    <property type="entry name" value="OS06G0165300 PROTEIN"/>
    <property type="match status" value="1"/>
</dbReference>
<feature type="compositionally biased region" description="Basic residues" evidence="1">
    <location>
        <begin position="531"/>
        <end position="540"/>
    </location>
</feature>
<comment type="caution">
    <text evidence="2">The sequence shown here is derived from an EMBL/GenBank/DDBJ whole genome shotgun (WGS) entry which is preliminary data.</text>
</comment>
<feature type="region of interest" description="Disordered" evidence="1">
    <location>
        <begin position="1"/>
        <end position="24"/>
    </location>
</feature>
<feature type="compositionally biased region" description="Basic residues" evidence="1">
    <location>
        <begin position="1"/>
        <end position="18"/>
    </location>
</feature>
<evidence type="ECO:0000313" key="2">
    <source>
        <dbReference type="EMBL" id="KAF3586947.1"/>
    </source>
</evidence>
<dbReference type="AlphaFoldDB" id="A0A8S9S1E0"/>
<feature type="region of interest" description="Disordered" evidence="1">
    <location>
        <begin position="425"/>
        <end position="455"/>
    </location>
</feature>
<accession>A0A8S9S1E0</accession>
<dbReference type="EMBL" id="QGKX02000088">
    <property type="protein sequence ID" value="KAF3586947.1"/>
    <property type="molecule type" value="Genomic_DNA"/>
</dbReference>
<feature type="region of interest" description="Disordered" evidence="1">
    <location>
        <begin position="771"/>
        <end position="797"/>
    </location>
</feature>
<reference evidence="2" key="1">
    <citation type="submission" date="2019-12" db="EMBL/GenBank/DDBJ databases">
        <title>Genome sequencing and annotation of Brassica cretica.</title>
        <authorList>
            <person name="Studholme D.J."/>
            <person name="Sarris P."/>
        </authorList>
    </citation>
    <scope>NUCLEOTIDE SEQUENCE</scope>
    <source>
        <strain evidence="2">PFS-109/04</strain>
        <tissue evidence="2">Leaf</tissue>
    </source>
</reference>
<dbReference type="Proteomes" id="UP000712600">
    <property type="component" value="Unassembled WGS sequence"/>
</dbReference>
<name>A0A8S9S1E0_BRACR</name>
<protein>
    <submittedName>
        <fullName evidence="2">Uncharacterized protein</fullName>
    </submittedName>
</protein>
<organism evidence="2 3">
    <name type="scientific">Brassica cretica</name>
    <name type="common">Mustard</name>
    <dbReference type="NCBI Taxonomy" id="69181"/>
    <lineage>
        <taxon>Eukaryota</taxon>
        <taxon>Viridiplantae</taxon>
        <taxon>Streptophyta</taxon>
        <taxon>Embryophyta</taxon>
        <taxon>Tracheophyta</taxon>
        <taxon>Spermatophyta</taxon>
        <taxon>Magnoliopsida</taxon>
        <taxon>eudicotyledons</taxon>
        <taxon>Gunneridae</taxon>
        <taxon>Pentapetalae</taxon>
        <taxon>rosids</taxon>
        <taxon>malvids</taxon>
        <taxon>Brassicales</taxon>
        <taxon>Brassicaceae</taxon>
        <taxon>Brassiceae</taxon>
        <taxon>Brassica</taxon>
    </lineage>
</organism>
<feature type="region of interest" description="Disordered" evidence="1">
    <location>
        <begin position="528"/>
        <end position="548"/>
    </location>
</feature>
<evidence type="ECO:0000256" key="1">
    <source>
        <dbReference type="SAM" id="MobiDB-lite"/>
    </source>
</evidence>
<dbReference type="PANTHER" id="PTHR31099:SF44">
    <property type="entry name" value="DUF4283 DOMAIN-CONTAINING PROTEIN"/>
    <property type="match status" value="1"/>
</dbReference>